<keyword evidence="2" id="KW-1003">Cell membrane</keyword>
<feature type="transmembrane region" description="Helical" evidence="10">
    <location>
        <begin position="425"/>
        <end position="446"/>
    </location>
</feature>
<evidence type="ECO:0000256" key="5">
    <source>
        <dbReference type="ARBA" id="ARBA00022725"/>
    </source>
</evidence>
<gene>
    <name evidence="11" type="ORF">EAI_15251</name>
</gene>
<feature type="transmembrane region" description="Helical" evidence="10">
    <location>
        <begin position="372"/>
        <end position="398"/>
    </location>
</feature>
<feature type="transmembrane region" description="Helical" evidence="10">
    <location>
        <begin position="256"/>
        <end position="275"/>
    </location>
</feature>
<keyword evidence="5" id="KW-0552">Olfaction</keyword>
<keyword evidence="3" id="KW-0716">Sensory transduction</keyword>
<evidence type="ECO:0000256" key="8">
    <source>
        <dbReference type="ARBA" id="ARBA00023170"/>
    </source>
</evidence>
<evidence type="ECO:0000256" key="10">
    <source>
        <dbReference type="SAM" id="Phobius"/>
    </source>
</evidence>
<dbReference type="AlphaFoldDB" id="E2B2Y3"/>
<evidence type="ECO:0000256" key="1">
    <source>
        <dbReference type="ARBA" id="ARBA00004651"/>
    </source>
</evidence>
<evidence type="ECO:0000313" key="12">
    <source>
        <dbReference type="Proteomes" id="UP000008237"/>
    </source>
</evidence>
<dbReference type="EMBL" id="GL445250">
    <property type="protein sequence ID" value="EFN89952.1"/>
    <property type="molecule type" value="Genomic_DNA"/>
</dbReference>
<evidence type="ECO:0000256" key="9">
    <source>
        <dbReference type="ARBA" id="ARBA00023224"/>
    </source>
</evidence>
<keyword evidence="6 10" id="KW-1133">Transmembrane helix</keyword>
<dbReference type="GO" id="GO:0007165">
    <property type="term" value="P:signal transduction"/>
    <property type="evidence" value="ECO:0007669"/>
    <property type="project" value="UniProtKB-KW"/>
</dbReference>
<organism evidence="12">
    <name type="scientific">Harpegnathos saltator</name>
    <name type="common">Jerdon's jumping ant</name>
    <dbReference type="NCBI Taxonomy" id="610380"/>
    <lineage>
        <taxon>Eukaryota</taxon>
        <taxon>Metazoa</taxon>
        <taxon>Ecdysozoa</taxon>
        <taxon>Arthropoda</taxon>
        <taxon>Hexapoda</taxon>
        <taxon>Insecta</taxon>
        <taxon>Pterygota</taxon>
        <taxon>Neoptera</taxon>
        <taxon>Endopterygota</taxon>
        <taxon>Hymenoptera</taxon>
        <taxon>Apocrita</taxon>
        <taxon>Aculeata</taxon>
        <taxon>Formicoidea</taxon>
        <taxon>Formicidae</taxon>
        <taxon>Ponerinae</taxon>
        <taxon>Ponerini</taxon>
        <taxon>Harpegnathos</taxon>
    </lineage>
</organism>
<comment type="subcellular location">
    <subcellularLocation>
        <location evidence="1">Cell membrane</location>
        <topology evidence="1">Multi-pass membrane protein</topology>
    </subcellularLocation>
</comment>
<keyword evidence="4 10" id="KW-0812">Transmembrane</keyword>
<dbReference type="PANTHER" id="PTHR21137:SF35">
    <property type="entry name" value="ODORANT RECEPTOR 19A-RELATED"/>
    <property type="match status" value="1"/>
</dbReference>
<dbReference type="GO" id="GO:0005549">
    <property type="term" value="F:odorant binding"/>
    <property type="evidence" value="ECO:0007669"/>
    <property type="project" value="InterPro"/>
</dbReference>
<reference evidence="11 12" key="1">
    <citation type="journal article" date="2010" name="Science">
        <title>Genomic comparison of the ants Camponotus floridanus and Harpegnathos saltator.</title>
        <authorList>
            <person name="Bonasio R."/>
            <person name="Zhang G."/>
            <person name="Ye C."/>
            <person name="Mutti N.S."/>
            <person name="Fang X."/>
            <person name="Qin N."/>
            <person name="Donahue G."/>
            <person name="Yang P."/>
            <person name="Li Q."/>
            <person name="Li C."/>
            <person name="Zhang P."/>
            <person name="Huang Z."/>
            <person name="Berger S.L."/>
            <person name="Reinberg D."/>
            <person name="Wang J."/>
            <person name="Liebig J."/>
        </authorList>
    </citation>
    <scope>NUCLEOTIDE SEQUENCE [LARGE SCALE GENOMIC DNA]</scope>
    <source>
        <strain evidence="11 12">R22 G/1</strain>
    </source>
</reference>
<dbReference type="GO" id="GO:0004984">
    <property type="term" value="F:olfactory receptor activity"/>
    <property type="evidence" value="ECO:0007669"/>
    <property type="project" value="InterPro"/>
</dbReference>
<evidence type="ECO:0000256" key="6">
    <source>
        <dbReference type="ARBA" id="ARBA00022989"/>
    </source>
</evidence>
<dbReference type="Proteomes" id="UP000008237">
    <property type="component" value="Unassembled WGS sequence"/>
</dbReference>
<dbReference type="OMA" id="CSVHAHR"/>
<evidence type="ECO:0000256" key="2">
    <source>
        <dbReference type="ARBA" id="ARBA00022475"/>
    </source>
</evidence>
<dbReference type="InterPro" id="IPR004117">
    <property type="entry name" value="7tm6_olfct_rcpt"/>
</dbReference>
<dbReference type="PANTHER" id="PTHR21137">
    <property type="entry name" value="ODORANT RECEPTOR"/>
    <property type="match status" value="1"/>
</dbReference>
<feature type="transmembrane region" description="Helical" evidence="10">
    <location>
        <begin position="224"/>
        <end position="244"/>
    </location>
</feature>
<protein>
    <submittedName>
        <fullName evidence="11">Putative odorant receptor 13a</fullName>
    </submittedName>
</protein>
<sequence>MEFWDHYYSFMKKLSSFGGQWPYQNKREKLFKISMITTALLIINIPQIKALTDRVFIDWGKLQNPEEYEIMKSYIANARWSALIYFAVCFGGCTIFVLMALIPYILDIVLPLNESRPIVLPYEAYYFVDERKYFLYIFLQGLIALHVVIMGLIAHDTMFIFFVEHACGIFAVAGFRFEHLVHKDTGVMKTVDNELDNMYNKRIACSVHAHRTALEFAEYLENMFSLIFGIEILMVTVGMSITLFQITLQSDDIWEVIRYVIYVGAQLVHLFVFCWEGQRLIDHSLQIRDKIMEFTWDRYYSFMKKLLSFVGQWPYQNKREKLFKMSMMTTALLVMNIPQIKTLTDRVFVDWGRLQSPEEYEIMKTYVANAKWIALIYFAFCLAGTTLFVLVAFIPYMLNVVLPLNESRPIVLPYEAYYFVDERKYFLYIFLQGLIALHVVIMGLIAHDTMFMFFVEHACGTFAVAGFRFERLVHEDTDLMKTVNNDLDMYNKKIACSVHAHRAALE</sequence>
<feature type="transmembrane region" description="Helical" evidence="10">
    <location>
        <begin position="82"/>
        <end position="112"/>
    </location>
</feature>
<dbReference type="Pfam" id="PF02949">
    <property type="entry name" value="7tm_6"/>
    <property type="match status" value="2"/>
</dbReference>
<evidence type="ECO:0000256" key="4">
    <source>
        <dbReference type="ARBA" id="ARBA00022692"/>
    </source>
</evidence>
<evidence type="ECO:0000313" key="11">
    <source>
        <dbReference type="EMBL" id="EFN89952.1"/>
    </source>
</evidence>
<keyword evidence="8 11" id="KW-0675">Receptor</keyword>
<name>E2B2Y3_HARSA</name>
<keyword evidence="12" id="KW-1185">Reference proteome</keyword>
<keyword evidence="7 10" id="KW-0472">Membrane</keyword>
<proteinExistence type="predicted"/>
<dbReference type="InParanoid" id="E2B2Y3"/>
<keyword evidence="9" id="KW-0807">Transducer</keyword>
<evidence type="ECO:0000256" key="7">
    <source>
        <dbReference type="ARBA" id="ARBA00023136"/>
    </source>
</evidence>
<feature type="transmembrane region" description="Helical" evidence="10">
    <location>
        <begin position="133"/>
        <end position="153"/>
    </location>
</feature>
<dbReference type="GO" id="GO:0005886">
    <property type="term" value="C:plasma membrane"/>
    <property type="evidence" value="ECO:0007669"/>
    <property type="project" value="UniProtKB-SubCell"/>
</dbReference>
<accession>E2B2Y3</accession>
<evidence type="ECO:0000256" key="3">
    <source>
        <dbReference type="ARBA" id="ARBA00022606"/>
    </source>
</evidence>
<dbReference type="OrthoDB" id="7699053at2759"/>